<sequence>MKKFFATTAIASVLMLSPLQAFANIGDVTLKPAQTHTDVKQLQALLKVKSYFNYTGSYTTYYGSYTTDAVKRFQKAKGLTADGISGSSTYKALGVYNVDIARLINYSKKFMGVPYVWGGTSPSGFDCSGFIYYVFKDQGIYLPRTSSALYSSIGLRVSAPKAGDLVFFNTSGSGVSHVGIYIGNNEFISATSSKGISIASMSNTYWAPRYLGAKTL</sequence>
<evidence type="ECO:0000259" key="6">
    <source>
        <dbReference type="PROSITE" id="PS51935"/>
    </source>
</evidence>
<dbReference type="GO" id="GO:0016787">
    <property type="term" value="F:hydrolase activity"/>
    <property type="evidence" value="ECO:0007669"/>
    <property type="project" value="UniProtKB-KW"/>
</dbReference>
<feature type="domain" description="NlpC/P60" evidence="6">
    <location>
        <begin position="97"/>
        <end position="216"/>
    </location>
</feature>
<comment type="similarity">
    <text evidence="1">Belongs to the peptidase C40 family.</text>
</comment>
<dbReference type="PANTHER" id="PTHR47053">
    <property type="entry name" value="MUREIN DD-ENDOPEPTIDASE MEPH-RELATED"/>
    <property type="match status" value="1"/>
</dbReference>
<dbReference type="EMBL" id="JAFBFI010000002">
    <property type="protein sequence ID" value="MBM7691316.1"/>
    <property type="molecule type" value="Genomic_DNA"/>
</dbReference>
<evidence type="ECO:0000256" key="1">
    <source>
        <dbReference type="ARBA" id="ARBA00007074"/>
    </source>
</evidence>
<keyword evidence="3 7" id="KW-0378">Hydrolase</keyword>
<reference evidence="7 8" key="1">
    <citation type="submission" date="2021-01" db="EMBL/GenBank/DDBJ databases">
        <title>Genomic Encyclopedia of Type Strains, Phase IV (KMG-IV): sequencing the most valuable type-strain genomes for metagenomic binning, comparative biology and taxonomic classification.</title>
        <authorList>
            <person name="Goeker M."/>
        </authorList>
    </citation>
    <scope>NUCLEOTIDE SEQUENCE [LARGE SCALE GENOMIC DNA]</scope>
    <source>
        <strain evidence="7 8">DSM 105482</strain>
    </source>
</reference>
<dbReference type="InterPro" id="IPR036365">
    <property type="entry name" value="PGBD-like_sf"/>
</dbReference>
<dbReference type="InterPro" id="IPR036366">
    <property type="entry name" value="PGBDSf"/>
</dbReference>
<dbReference type="Pfam" id="PF01471">
    <property type="entry name" value="PG_binding_1"/>
    <property type="match status" value="1"/>
</dbReference>
<dbReference type="InterPro" id="IPR000064">
    <property type="entry name" value="NLP_P60_dom"/>
</dbReference>
<evidence type="ECO:0000256" key="5">
    <source>
        <dbReference type="SAM" id="SignalP"/>
    </source>
</evidence>
<proteinExistence type="inferred from homology"/>
<evidence type="ECO:0000313" key="7">
    <source>
        <dbReference type="EMBL" id="MBM7691316.1"/>
    </source>
</evidence>
<keyword evidence="5" id="KW-0732">Signal</keyword>
<organism evidence="7 8">
    <name type="scientific">Peribacillus deserti</name>
    <dbReference type="NCBI Taxonomy" id="673318"/>
    <lineage>
        <taxon>Bacteria</taxon>
        <taxon>Bacillati</taxon>
        <taxon>Bacillota</taxon>
        <taxon>Bacilli</taxon>
        <taxon>Bacillales</taxon>
        <taxon>Bacillaceae</taxon>
        <taxon>Peribacillus</taxon>
    </lineage>
</organism>
<name>A0ABS2QG88_9BACI</name>
<dbReference type="Gene3D" id="1.10.101.10">
    <property type="entry name" value="PGBD-like superfamily/PGBD"/>
    <property type="match status" value="1"/>
</dbReference>
<comment type="caution">
    <text evidence="7">The sequence shown here is derived from an EMBL/GenBank/DDBJ whole genome shotgun (WGS) entry which is preliminary data.</text>
</comment>
<evidence type="ECO:0000256" key="3">
    <source>
        <dbReference type="ARBA" id="ARBA00022801"/>
    </source>
</evidence>
<dbReference type="PANTHER" id="PTHR47053:SF1">
    <property type="entry name" value="MUREIN DD-ENDOPEPTIDASE MEPH-RELATED"/>
    <property type="match status" value="1"/>
</dbReference>
<keyword evidence="2" id="KW-0645">Protease</keyword>
<dbReference type="InterPro" id="IPR002477">
    <property type="entry name" value="Peptidoglycan-bd-like"/>
</dbReference>
<dbReference type="InterPro" id="IPR038765">
    <property type="entry name" value="Papain-like_cys_pep_sf"/>
</dbReference>
<keyword evidence="4" id="KW-0788">Thiol protease</keyword>
<keyword evidence="8" id="KW-1185">Reference proteome</keyword>
<dbReference type="Proteomes" id="UP000823486">
    <property type="component" value="Unassembled WGS sequence"/>
</dbReference>
<protein>
    <submittedName>
        <fullName evidence="7">Cell wall-associated NlpC family hydrolase</fullName>
    </submittedName>
</protein>
<evidence type="ECO:0000256" key="4">
    <source>
        <dbReference type="ARBA" id="ARBA00022807"/>
    </source>
</evidence>
<dbReference type="InterPro" id="IPR051202">
    <property type="entry name" value="Peptidase_C40"/>
</dbReference>
<dbReference type="Pfam" id="PF00877">
    <property type="entry name" value="NLPC_P60"/>
    <property type="match status" value="1"/>
</dbReference>
<feature type="chain" id="PRO_5045244951" evidence="5">
    <location>
        <begin position="24"/>
        <end position="216"/>
    </location>
</feature>
<dbReference type="SUPFAM" id="SSF54001">
    <property type="entry name" value="Cysteine proteinases"/>
    <property type="match status" value="1"/>
</dbReference>
<dbReference type="PROSITE" id="PS51935">
    <property type="entry name" value="NLPC_P60"/>
    <property type="match status" value="1"/>
</dbReference>
<evidence type="ECO:0000313" key="8">
    <source>
        <dbReference type="Proteomes" id="UP000823486"/>
    </source>
</evidence>
<evidence type="ECO:0000256" key="2">
    <source>
        <dbReference type="ARBA" id="ARBA00022670"/>
    </source>
</evidence>
<dbReference type="Gene3D" id="3.90.1720.10">
    <property type="entry name" value="endopeptidase domain like (from Nostoc punctiforme)"/>
    <property type="match status" value="1"/>
</dbReference>
<accession>A0ABS2QG88</accession>
<dbReference type="SUPFAM" id="SSF47090">
    <property type="entry name" value="PGBD-like"/>
    <property type="match status" value="1"/>
</dbReference>
<feature type="signal peptide" evidence="5">
    <location>
        <begin position="1"/>
        <end position="23"/>
    </location>
</feature>
<gene>
    <name evidence="7" type="ORF">JOC77_000721</name>
</gene>
<dbReference type="RefSeq" id="WP_204538627.1">
    <property type="nucleotide sequence ID" value="NZ_JAFBFI010000002.1"/>
</dbReference>